<keyword evidence="2" id="KW-1003">Cell membrane</keyword>
<protein>
    <submittedName>
        <fullName evidence="12">Putative prostaglandin E2 receptor EP4 subtype</fullName>
    </submittedName>
</protein>
<dbReference type="EMBL" id="QCYY01002054">
    <property type="protein sequence ID" value="ROT73199.1"/>
    <property type="molecule type" value="Genomic_DNA"/>
</dbReference>
<dbReference type="Proteomes" id="UP000283509">
    <property type="component" value="Unassembled WGS sequence"/>
</dbReference>
<evidence type="ECO:0000256" key="2">
    <source>
        <dbReference type="ARBA" id="ARBA00022475"/>
    </source>
</evidence>
<evidence type="ECO:0000256" key="9">
    <source>
        <dbReference type="ARBA" id="ARBA00023224"/>
    </source>
</evidence>
<evidence type="ECO:0000256" key="6">
    <source>
        <dbReference type="ARBA" id="ARBA00023136"/>
    </source>
</evidence>
<keyword evidence="9" id="KW-0807">Transducer</keyword>
<keyword evidence="3 11" id="KW-0812">Transmembrane</keyword>
<dbReference type="GO" id="GO:0005886">
    <property type="term" value="C:plasma membrane"/>
    <property type="evidence" value="ECO:0007669"/>
    <property type="project" value="UniProtKB-SubCell"/>
</dbReference>
<keyword evidence="6 11" id="KW-0472">Membrane</keyword>
<reference evidence="12 13" key="2">
    <citation type="submission" date="2019-01" db="EMBL/GenBank/DDBJ databases">
        <title>The decoding of complex shrimp genome reveals the adaptation for benthos swimmer, frequently molting mechanism and breeding impact on genome.</title>
        <authorList>
            <person name="Sun Y."/>
            <person name="Gao Y."/>
            <person name="Yu Y."/>
        </authorList>
    </citation>
    <scope>NUCLEOTIDE SEQUENCE [LARGE SCALE GENOMIC DNA]</scope>
    <source>
        <tissue evidence="12">Muscle</tissue>
    </source>
</reference>
<evidence type="ECO:0000256" key="8">
    <source>
        <dbReference type="ARBA" id="ARBA00023180"/>
    </source>
</evidence>
<accession>A0A3R7SSL1</accession>
<dbReference type="AlphaFoldDB" id="A0A3R7SSL1"/>
<gene>
    <name evidence="12" type="ORF">C7M84_008372</name>
</gene>
<feature type="region of interest" description="Disordered" evidence="10">
    <location>
        <begin position="109"/>
        <end position="166"/>
    </location>
</feature>
<evidence type="ECO:0000256" key="11">
    <source>
        <dbReference type="SAM" id="Phobius"/>
    </source>
</evidence>
<comment type="subcellular location">
    <subcellularLocation>
        <location evidence="1">Cell membrane</location>
        <topology evidence="1">Multi-pass membrane protein</topology>
    </subcellularLocation>
</comment>
<sequence length="393" mass="42893">MRVSRHLPSDHHRNNFRFRGGWDHELQMVLVLVAITCVAIVSWGALDYILISNQFWKPHLKAEDHMKELRAVRLASVNQIADPWIYIIVRVVSGRGWSFSMGFSRRGEHAVPPAGEEGLPHQHAPQGLPRQRQEREPAPPGRRPRRPPPPKTISAHKSSYYSDSGTGSYSGVDVPLVAGVEVPLVDGVEAQALSQDALLRPGSKGGSLHQTLSKSLSVVIPIPLFTSEQYRVAACGRGECGGGHYCLVGGEHHLDCFSRPVQRVSSSASACERSRSPFITVSDCEDTGVFRSKSWSCHTHQEPQPQYRTQSTQTLTCGDPSADEAPAAPQPPTHLQASLQPVSCETPLLTAAASQEHLRVADCGRGKLGAPQQQQQQATPSPADFPKQFESKG</sequence>
<keyword evidence="5" id="KW-0297">G-protein coupled receptor</keyword>
<keyword evidence="13" id="KW-1185">Reference proteome</keyword>
<dbReference type="STRING" id="6689.A0A3R7SSL1"/>
<keyword evidence="7 12" id="KW-0675">Receptor</keyword>
<keyword evidence="8" id="KW-0325">Glycoprotein</keyword>
<reference evidence="12 13" key="1">
    <citation type="submission" date="2018-04" db="EMBL/GenBank/DDBJ databases">
        <authorList>
            <person name="Zhang X."/>
            <person name="Yuan J."/>
            <person name="Li F."/>
            <person name="Xiang J."/>
        </authorList>
    </citation>
    <scope>NUCLEOTIDE SEQUENCE [LARGE SCALE GENOMIC DNA]</scope>
    <source>
        <tissue evidence="12">Muscle</tissue>
    </source>
</reference>
<feature type="region of interest" description="Disordered" evidence="10">
    <location>
        <begin position="362"/>
        <end position="393"/>
    </location>
</feature>
<name>A0A3R7SSL1_PENVA</name>
<comment type="caution">
    <text evidence="12">The sequence shown here is derived from an EMBL/GenBank/DDBJ whole genome shotgun (WGS) entry which is preliminary data.</text>
</comment>
<evidence type="ECO:0000313" key="12">
    <source>
        <dbReference type="EMBL" id="ROT73199.1"/>
    </source>
</evidence>
<evidence type="ECO:0000256" key="7">
    <source>
        <dbReference type="ARBA" id="ARBA00023170"/>
    </source>
</evidence>
<dbReference type="InterPro" id="IPR008365">
    <property type="entry name" value="Prostanoid_rcpt"/>
</dbReference>
<evidence type="ECO:0000256" key="1">
    <source>
        <dbReference type="ARBA" id="ARBA00004651"/>
    </source>
</evidence>
<dbReference type="PANTHER" id="PTHR11866">
    <property type="entry name" value="G-PROTEIN COUPLED RECEPTOR FAMILY 1 MEMBER"/>
    <property type="match status" value="1"/>
</dbReference>
<proteinExistence type="predicted"/>
<dbReference type="PANTHER" id="PTHR11866:SF16">
    <property type="entry name" value="PROSTAGLANDIN E2 RECEPTOR EP4 SUBTYPE-LIKE PROTEIN"/>
    <property type="match status" value="1"/>
</dbReference>
<feature type="compositionally biased region" description="Polar residues" evidence="10">
    <location>
        <begin position="299"/>
        <end position="316"/>
    </location>
</feature>
<feature type="transmembrane region" description="Helical" evidence="11">
    <location>
        <begin position="28"/>
        <end position="51"/>
    </location>
</feature>
<evidence type="ECO:0000256" key="4">
    <source>
        <dbReference type="ARBA" id="ARBA00022989"/>
    </source>
</evidence>
<organism evidence="12 13">
    <name type="scientific">Penaeus vannamei</name>
    <name type="common">Whiteleg shrimp</name>
    <name type="synonym">Litopenaeus vannamei</name>
    <dbReference type="NCBI Taxonomy" id="6689"/>
    <lineage>
        <taxon>Eukaryota</taxon>
        <taxon>Metazoa</taxon>
        <taxon>Ecdysozoa</taxon>
        <taxon>Arthropoda</taxon>
        <taxon>Crustacea</taxon>
        <taxon>Multicrustacea</taxon>
        <taxon>Malacostraca</taxon>
        <taxon>Eumalacostraca</taxon>
        <taxon>Eucarida</taxon>
        <taxon>Decapoda</taxon>
        <taxon>Dendrobranchiata</taxon>
        <taxon>Penaeoidea</taxon>
        <taxon>Penaeidae</taxon>
        <taxon>Penaeus</taxon>
    </lineage>
</organism>
<keyword evidence="4 11" id="KW-1133">Transmembrane helix</keyword>
<evidence type="ECO:0000256" key="3">
    <source>
        <dbReference type="ARBA" id="ARBA00022692"/>
    </source>
</evidence>
<dbReference type="GO" id="GO:0004930">
    <property type="term" value="F:G protein-coupled receptor activity"/>
    <property type="evidence" value="ECO:0007669"/>
    <property type="project" value="UniProtKB-KW"/>
</dbReference>
<feature type="region of interest" description="Disordered" evidence="10">
    <location>
        <begin position="299"/>
        <end position="336"/>
    </location>
</feature>
<dbReference type="GO" id="GO:0007189">
    <property type="term" value="P:adenylate cyclase-activating G protein-coupled receptor signaling pathway"/>
    <property type="evidence" value="ECO:0007669"/>
    <property type="project" value="TreeGrafter"/>
</dbReference>
<dbReference type="OrthoDB" id="5959154at2759"/>
<evidence type="ECO:0000313" key="13">
    <source>
        <dbReference type="Proteomes" id="UP000283509"/>
    </source>
</evidence>
<evidence type="ECO:0000256" key="5">
    <source>
        <dbReference type="ARBA" id="ARBA00023040"/>
    </source>
</evidence>
<evidence type="ECO:0000256" key="10">
    <source>
        <dbReference type="SAM" id="MobiDB-lite"/>
    </source>
</evidence>
<dbReference type="GO" id="GO:0007204">
    <property type="term" value="P:positive regulation of cytosolic calcium ion concentration"/>
    <property type="evidence" value="ECO:0007669"/>
    <property type="project" value="TreeGrafter"/>
</dbReference>